<keyword evidence="3" id="KW-1185">Reference proteome</keyword>
<proteinExistence type="predicted"/>
<reference evidence="2 3" key="1">
    <citation type="submission" date="2017-06" db="EMBL/GenBank/DDBJ databases">
        <authorList>
            <person name="Kim H.J."/>
            <person name="Triplett B.A."/>
        </authorList>
    </citation>
    <scope>NUCLEOTIDE SEQUENCE [LARGE SCALE GENOMIC DNA]</scope>
    <source>
        <strain evidence="2 3">DSM 13116</strain>
    </source>
</reference>
<dbReference type="EMBL" id="FZOC01000008">
    <property type="protein sequence ID" value="SNS21867.1"/>
    <property type="molecule type" value="Genomic_DNA"/>
</dbReference>
<dbReference type="InterPro" id="IPR019294">
    <property type="entry name" value="Translation_reg_Com"/>
</dbReference>
<dbReference type="Pfam" id="PF10122">
    <property type="entry name" value="Zn_ribbon_Com"/>
    <property type="match status" value="1"/>
</dbReference>
<gene>
    <name evidence="2" type="ORF">SAMN04488503_3239</name>
</gene>
<evidence type="ECO:0000313" key="3">
    <source>
        <dbReference type="Proteomes" id="UP000198324"/>
    </source>
</evidence>
<dbReference type="AlphaFoldDB" id="A0A239CNZ9"/>
<feature type="region of interest" description="Disordered" evidence="1">
    <location>
        <begin position="36"/>
        <end position="69"/>
    </location>
</feature>
<organism evidence="2 3">
    <name type="scientific">Humidesulfovibrio mexicanus</name>
    <dbReference type="NCBI Taxonomy" id="147047"/>
    <lineage>
        <taxon>Bacteria</taxon>
        <taxon>Pseudomonadati</taxon>
        <taxon>Thermodesulfobacteriota</taxon>
        <taxon>Desulfovibrionia</taxon>
        <taxon>Desulfovibrionales</taxon>
        <taxon>Desulfovibrionaceae</taxon>
        <taxon>Humidesulfovibrio</taxon>
    </lineage>
</organism>
<dbReference type="Proteomes" id="UP000198324">
    <property type="component" value="Unassembled WGS sequence"/>
</dbReference>
<evidence type="ECO:0000256" key="1">
    <source>
        <dbReference type="SAM" id="MobiDB-lite"/>
    </source>
</evidence>
<name>A0A239CNZ9_9BACT</name>
<protein>
    <submittedName>
        <fullName evidence="2">Mu-like prophage FluMu protein Com</fullName>
    </submittedName>
</protein>
<evidence type="ECO:0000313" key="2">
    <source>
        <dbReference type="EMBL" id="SNS21867.1"/>
    </source>
</evidence>
<sequence>MQEIRCGKCNRLLAKGEALDLAIKCPRCGAINHVRDKIPDTEGQGASNKEAPHGRTQKAAPPSGGRTRS</sequence>
<dbReference type="OrthoDB" id="5460091at2"/>
<dbReference type="RefSeq" id="WP_089275418.1">
    <property type="nucleotide sequence ID" value="NZ_FZOC01000008.1"/>
</dbReference>
<accession>A0A239CNZ9</accession>